<evidence type="ECO:0000259" key="10">
    <source>
        <dbReference type="Pfam" id="PF05916"/>
    </source>
</evidence>
<comment type="function">
    <text evidence="8">The GINS complex plays an essential role in the initiation of DNA replication. Has a role in chromosome segregation.</text>
</comment>
<comment type="subcellular location">
    <subcellularLocation>
        <location evidence="1 9">Nucleus</location>
    </subcellularLocation>
</comment>
<evidence type="ECO:0000259" key="11">
    <source>
        <dbReference type="Pfam" id="PF16922"/>
    </source>
</evidence>
<reference evidence="12" key="1">
    <citation type="submission" date="2023-06" db="EMBL/GenBank/DDBJ databases">
        <title>Genome-scale phylogeny and comparative genomics of the fungal order Sordariales.</title>
        <authorList>
            <consortium name="Lawrence Berkeley National Laboratory"/>
            <person name="Hensen N."/>
            <person name="Bonometti L."/>
            <person name="Westerberg I."/>
            <person name="Brannstrom I.O."/>
            <person name="Guillou S."/>
            <person name="Cros-Aarteil S."/>
            <person name="Calhoun S."/>
            <person name="Haridas S."/>
            <person name="Kuo A."/>
            <person name="Mondo S."/>
            <person name="Pangilinan J."/>
            <person name="Riley R."/>
            <person name="Labutti K."/>
            <person name="Andreopoulos B."/>
            <person name="Lipzen A."/>
            <person name="Chen C."/>
            <person name="Yanf M."/>
            <person name="Daum C."/>
            <person name="Ng V."/>
            <person name="Clum A."/>
            <person name="Steindorff A."/>
            <person name="Ohm R."/>
            <person name="Martin F."/>
            <person name="Silar P."/>
            <person name="Natvig D."/>
            <person name="Lalanne C."/>
            <person name="Gautier V."/>
            <person name="Ament-Velasquez S.L."/>
            <person name="Kruys A."/>
            <person name="Hutchinson M.I."/>
            <person name="Powell A.J."/>
            <person name="Barry K."/>
            <person name="Miller A.N."/>
            <person name="Grigoriev I.V."/>
            <person name="Debuchy R."/>
            <person name="Gladieux P."/>
            <person name="Thoren M.H."/>
            <person name="Johannesson H."/>
        </authorList>
    </citation>
    <scope>NUCLEOTIDE SEQUENCE</scope>
    <source>
        <strain evidence="12">SMH4607-1</strain>
    </source>
</reference>
<dbReference type="InterPro" id="IPR036224">
    <property type="entry name" value="GINS_bundle-like_dom_sf"/>
</dbReference>
<name>A0AA40E842_9PEZI</name>
<dbReference type="CDD" id="cd11711">
    <property type="entry name" value="GINS_A_Sld5"/>
    <property type="match status" value="1"/>
</dbReference>
<protein>
    <recommendedName>
        <fullName evidence="4 9">DNA replication complex GINS protein SLD5</fullName>
    </recommendedName>
</protein>
<keyword evidence="13" id="KW-1185">Reference proteome</keyword>
<dbReference type="InterPro" id="IPR008591">
    <property type="entry name" value="GINS_Sld5"/>
</dbReference>
<accession>A0AA40E842</accession>
<dbReference type="InterPro" id="IPR021151">
    <property type="entry name" value="GINS_A"/>
</dbReference>
<evidence type="ECO:0000256" key="9">
    <source>
        <dbReference type="PIRNR" id="PIRNR007764"/>
    </source>
</evidence>
<comment type="subunit">
    <text evidence="3">Component of the GINS complex which is a heterotetramer of SLD5, PSF1, PSF2 and PSF3.</text>
</comment>
<sequence length="221" mass="25504">MDIDDILRDVDPVIHTIPREKRDLQDLTRAWVAERSAPELLHWPSDGLFERINNSIRRQIEKVEEMTGDMDPKTNFALIVIQTELERFKYLVRSYLRARIAKIDRHTLHYLSSDELRSRLSEMELAYATRHQALLHNHYLSSFLSSFPPGLQNLNDTAGNISMIDTPDLESAVFIRLLRDTLVEGRGVDSDGRLEMEESDIVILRWADAKPLVQLGNAELV</sequence>
<keyword evidence="7 9" id="KW-0539">Nucleus</keyword>
<dbReference type="SUPFAM" id="SSF158573">
    <property type="entry name" value="GINS helical bundle-like"/>
    <property type="match status" value="1"/>
</dbReference>
<evidence type="ECO:0000313" key="12">
    <source>
        <dbReference type="EMBL" id="KAK0731734.1"/>
    </source>
</evidence>
<evidence type="ECO:0000256" key="5">
    <source>
        <dbReference type="ARBA" id="ARBA00022705"/>
    </source>
</evidence>
<dbReference type="PANTHER" id="PTHR21206:SF0">
    <property type="entry name" value="DNA REPLICATION COMPLEX GINS PROTEIN SLD5"/>
    <property type="match status" value="1"/>
</dbReference>
<dbReference type="InterPro" id="IPR038749">
    <property type="entry name" value="Sld5_GINS_A"/>
</dbReference>
<proteinExistence type="inferred from homology"/>
<evidence type="ECO:0000256" key="2">
    <source>
        <dbReference type="ARBA" id="ARBA00008187"/>
    </source>
</evidence>
<evidence type="ECO:0000256" key="6">
    <source>
        <dbReference type="ARBA" id="ARBA00022829"/>
    </source>
</evidence>
<dbReference type="PANTHER" id="PTHR21206">
    <property type="entry name" value="SLD5 PROTEIN"/>
    <property type="match status" value="1"/>
</dbReference>
<dbReference type="InterPro" id="IPR031633">
    <property type="entry name" value="SLD5_C"/>
</dbReference>
<dbReference type="Proteomes" id="UP001172102">
    <property type="component" value="Unassembled WGS sequence"/>
</dbReference>
<keyword evidence="5 9" id="KW-0235">DNA replication</keyword>
<evidence type="ECO:0000256" key="3">
    <source>
        <dbReference type="ARBA" id="ARBA00011352"/>
    </source>
</evidence>
<evidence type="ECO:0000256" key="8">
    <source>
        <dbReference type="ARBA" id="ARBA00025163"/>
    </source>
</evidence>
<feature type="domain" description="DNA replication complex GINS protein SLD5 C-terminal" evidence="11">
    <location>
        <begin position="167"/>
        <end position="221"/>
    </location>
</feature>
<dbReference type="GO" id="GO:0006261">
    <property type="term" value="P:DNA-templated DNA replication"/>
    <property type="evidence" value="ECO:0007669"/>
    <property type="project" value="InterPro"/>
</dbReference>
<gene>
    <name evidence="12" type="ORF">B0H67DRAFT_474469</name>
</gene>
<organism evidence="12 13">
    <name type="scientific">Lasiosphaeris hirsuta</name>
    <dbReference type="NCBI Taxonomy" id="260670"/>
    <lineage>
        <taxon>Eukaryota</taxon>
        <taxon>Fungi</taxon>
        <taxon>Dikarya</taxon>
        <taxon>Ascomycota</taxon>
        <taxon>Pezizomycotina</taxon>
        <taxon>Sordariomycetes</taxon>
        <taxon>Sordariomycetidae</taxon>
        <taxon>Sordariales</taxon>
        <taxon>Lasiosphaeriaceae</taxon>
        <taxon>Lasiosphaeris</taxon>
    </lineage>
</organism>
<comment type="caution">
    <text evidence="12">The sequence shown here is derived from an EMBL/GenBank/DDBJ whole genome shotgun (WGS) entry which is preliminary data.</text>
</comment>
<dbReference type="FunFam" id="1.20.58.1030:FF:000006">
    <property type="entry name" value="DNA replication complex GINS protein SLD5"/>
    <property type="match status" value="1"/>
</dbReference>
<dbReference type="Gene3D" id="3.40.5.60">
    <property type="match status" value="1"/>
</dbReference>
<feature type="domain" description="GINS subunit" evidence="10">
    <location>
        <begin position="63"/>
        <end position="141"/>
    </location>
</feature>
<dbReference type="Gene3D" id="1.20.58.1030">
    <property type="match status" value="1"/>
</dbReference>
<dbReference type="GO" id="GO:0000811">
    <property type="term" value="C:GINS complex"/>
    <property type="evidence" value="ECO:0007669"/>
    <property type="project" value="UniProtKB-UniRule"/>
</dbReference>
<keyword evidence="6" id="KW-0159">Chromosome partition</keyword>
<comment type="similarity">
    <text evidence="2 9">Belongs to the GINS4/SLD5 family.</text>
</comment>
<dbReference type="AlphaFoldDB" id="A0AA40E842"/>
<evidence type="ECO:0000256" key="4">
    <source>
        <dbReference type="ARBA" id="ARBA00014804"/>
    </source>
</evidence>
<dbReference type="PIRSF" id="PIRSF007764">
    <property type="entry name" value="Sld5"/>
    <property type="match status" value="1"/>
</dbReference>
<evidence type="ECO:0000313" key="13">
    <source>
        <dbReference type="Proteomes" id="UP001172102"/>
    </source>
</evidence>
<dbReference type="EMBL" id="JAUKUA010000001">
    <property type="protein sequence ID" value="KAK0731734.1"/>
    <property type="molecule type" value="Genomic_DNA"/>
</dbReference>
<dbReference type="Pfam" id="PF05916">
    <property type="entry name" value="Sld5"/>
    <property type="match status" value="1"/>
</dbReference>
<dbReference type="Pfam" id="PF16922">
    <property type="entry name" value="SLD5_C"/>
    <property type="match status" value="1"/>
</dbReference>
<dbReference type="GO" id="GO:0007059">
    <property type="term" value="P:chromosome segregation"/>
    <property type="evidence" value="ECO:0007669"/>
    <property type="project" value="UniProtKB-KW"/>
</dbReference>
<evidence type="ECO:0000256" key="1">
    <source>
        <dbReference type="ARBA" id="ARBA00004123"/>
    </source>
</evidence>
<dbReference type="CDD" id="cd21692">
    <property type="entry name" value="GINS_B_Sld5"/>
    <property type="match status" value="1"/>
</dbReference>
<dbReference type="GO" id="GO:0000727">
    <property type="term" value="P:double-strand break repair via break-induced replication"/>
    <property type="evidence" value="ECO:0007669"/>
    <property type="project" value="TreeGrafter"/>
</dbReference>
<evidence type="ECO:0000256" key="7">
    <source>
        <dbReference type="ARBA" id="ARBA00023242"/>
    </source>
</evidence>